<dbReference type="GO" id="GO:0009372">
    <property type="term" value="P:quorum sensing"/>
    <property type="evidence" value="ECO:0007669"/>
    <property type="project" value="InterPro"/>
</dbReference>
<name>A0A831U033_GEOME</name>
<evidence type="ECO:0000313" key="1">
    <source>
        <dbReference type="EMBL" id="HEN41633.1"/>
    </source>
</evidence>
<dbReference type="AlphaFoldDB" id="A0A831U033"/>
<evidence type="ECO:0008006" key="2">
    <source>
        <dbReference type="Google" id="ProtNLM"/>
    </source>
</evidence>
<proteinExistence type="predicted"/>
<organism evidence="1">
    <name type="scientific">Geobacter metallireducens</name>
    <dbReference type="NCBI Taxonomy" id="28232"/>
    <lineage>
        <taxon>Bacteria</taxon>
        <taxon>Pseudomonadati</taxon>
        <taxon>Thermodesulfobacteriota</taxon>
        <taxon>Desulfuromonadia</taxon>
        <taxon>Geobacterales</taxon>
        <taxon>Geobacteraceae</taxon>
        <taxon>Geobacter</taxon>
    </lineage>
</organism>
<gene>
    <name evidence="1" type="ORF">ENQ87_04525</name>
</gene>
<dbReference type="EMBL" id="DSOV01000016">
    <property type="protein sequence ID" value="HEN41633.1"/>
    <property type="molecule type" value="Genomic_DNA"/>
</dbReference>
<dbReference type="Pfam" id="PF15723">
    <property type="entry name" value="MqsR_toxin"/>
    <property type="match status" value="1"/>
</dbReference>
<comment type="caution">
    <text evidence="1">The sequence shown here is derived from an EMBL/GenBank/DDBJ whole genome shotgun (WGS) entry which is preliminary data.</text>
</comment>
<dbReference type="InterPro" id="IPR031451">
    <property type="entry name" value="MqsR_toxin"/>
</dbReference>
<sequence length="109" mass="12338">MKRTPTYHLDELKRLLADPATRIIRQRDRAAAASLGYADDDEMVERINQLRSDELYKSMPAEKCPGLWQDVYITAEENGDSLYIKLQKSYDGKGVVISFKKDTGANDGP</sequence>
<reference evidence="1" key="1">
    <citation type="journal article" date="2020" name="mSystems">
        <title>Genome- and Community-Level Interaction Insights into Carbon Utilization and Element Cycling Functions of Hydrothermarchaeota in Hydrothermal Sediment.</title>
        <authorList>
            <person name="Zhou Z."/>
            <person name="Liu Y."/>
            <person name="Xu W."/>
            <person name="Pan J."/>
            <person name="Luo Z.H."/>
            <person name="Li M."/>
        </authorList>
    </citation>
    <scope>NUCLEOTIDE SEQUENCE [LARGE SCALE GENOMIC DNA]</scope>
    <source>
        <strain evidence="1">SpSt-349</strain>
    </source>
</reference>
<protein>
    <recommendedName>
        <fullName evidence="2">Toxin, RelE family</fullName>
    </recommendedName>
</protein>
<accession>A0A831U033</accession>
<dbReference type="GO" id="GO:0017148">
    <property type="term" value="P:negative regulation of translation"/>
    <property type="evidence" value="ECO:0007669"/>
    <property type="project" value="InterPro"/>
</dbReference>
<dbReference type="Gene3D" id="3.30.2310.40">
    <property type="match status" value="1"/>
</dbReference>
<dbReference type="GO" id="GO:0044010">
    <property type="term" value="P:single-species biofilm formation"/>
    <property type="evidence" value="ECO:0007669"/>
    <property type="project" value="InterPro"/>
</dbReference>
<dbReference type="InterPro" id="IPR038493">
    <property type="entry name" value="MqsR_sf"/>
</dbReference>